<evidence type="ECO:0000313" key="2">
    <source>
        <dbReference type="EMBL" id="KAG6956144.1"/>
    </source>
</evidence>
<evidence type="ECO:0000313" key="3">
    <source>
        <dbReference type="Proteomes" id="UP000709295"/>
    </source>
</evidence>
<dbReference type="EMBL" id="JAENGY010000819">
    <property type="protein sequence ID" value="KAG6956144.1"/>
    <property type="molecule type" value="Genomic_DNA"/>
</dbReference>
<feature type="region of interest" description="Disordered" evidence="1">
    <location>
        <begin position="1"/>
        <end position="26"/>
    </location>
</feature>
<accession>A0A8J5ICH1</accession>
<name>A0A8J5ICH1_9STRA</name>
<feature type="compositionally biased region" description="Basic and acidic residues" evidence="1">
    <location>
        <begin position="79"/>
        <end position="100"/>
    </location>
</feature>
<reference evidence="2" key="1">
    <citation type="submission" date="2021-01" db="EMBL/GenBank/DDBJ databases">
        <title>Phytophthora aleatoria, a newly-described species from Pinus radiata is distinct from Phytophthora cactorum isolates based on comparative genomics.</title>
        <authorList>
            <person name="Mcdougal R."/>
            <person name="Panda P."/>
            <person name="Williams N."/>
            <person name="Studholme D.J."/>
        </authorList>
    </citation>
    <scope>NUCLEOTIDE SEQUENCE</scope>
    <source>
        <strain evidence="2">NZFS 4037</strain>
    </source>
</reference>
<gene>
    <name evidence="2" type="ORF">JG688_00011546</name>
</gene>
<dbReference type="Proteomes" id="UP000709295">
    <property type="component" value="Unassembled WGS sequence"/>
</dbReference>
<feature type="region of interest" description="Disordered" evidence="1">
    <location>
        <begin position="71"/>
        <end position="100"/>
    </location>
</feature>
<proteinExistence type="predicted"/>
<comment type="caution">
    <text evidence="2">The sequence shown here is derived from an EMBL/GenBank/DDBJ whole genome shotgun (WGS) entry which is preliminary data.</text>
</comment>
<dbReference type="AlphaFoldDB" id="A0A8J5ICH1"/>
<evidence type="ECO:0000256" key="1">
    <source>
        <dbReference type="SAM" id="MobiDB-lite"/>
    </source>
</evidence>
<keyword evidence="3" id="KW-1185">Reference proteome</keyword>
<sequence>MVADALHRLVADDASRDRRGGDEELQRLVGPTTKGRTKKIARNERSRTVHDDLWRLVGETARKPAALWNLPASRQTARTRTENPRWRAEDGRRVDGQGERSRVCLSVGRCQRTGRAPAVRWATPKG</sequence>
<organism evidence="2 3">
    <name type="scientific">Phytophthora aleatoria</name>
    <dbReference type="NCBI Taxonomy" id="2496075"/>
    <lineage>
        <taxon>Eukaryota</taxon>
        <taxon>Sar</taxon>
        <taxon>Stramenopiles</taxon>
        <taxon>Oomycota</taxon>
        <taxon>Peronosporomycetes</taxon>
        <taxon>Peronosporales</taxon>
        <taxon>Peronosporaceae</taxon>
        <taxon>Phytophthora</taxon>
    </lineage>
</organism>
<protein>
    <submittedName>
        <fullName evidence="2">Uncharacterized protein</fullName>
    </submittedName>
</protein>